<evidence type="ECO:0000259" key="1">
    <source>
        <dbReference type="PROSITE" id="PS51186"/>
    </source>
</evidence>
<reference evidence="2 3" key="1">
    <citation type="submission" date="2021-03" db="EMBL/GenBank/DDBJ databases">
        <title>Genomic Encyclopedia of Type Strains, Phase IV (KMG-IV): sequencing the most valuable type-strain genomes for metagenomic binning, comparative biology and taxonomic classification.</title>
        <authorList>
            <person name="Goeker M."/>
        </authorList>
    </citation>
    <scope>NUCLEOTIDE SEQUENCE [LARGE SCALE GENOMIC DNA]</scope>
    <source>
        <strain evidence="2 3">DSM 21292</strain>
    </source>
</reference>
<protein>
    <submittedName>
        <fullName evidence="2">Ribosomal-protein-alanine N-acetyltransferase</fullName>
        <ecNumber evidence="2">2.3.1.267</ecNumber>
    </submittedName>
</protein>
<keyword evidence="2" id="KW-0808">Transferase</keyword>
<dbReference type="Proteomes" id="UP000810207">
    <property type="component" value="Unassembled WGS sequence"/>
</dbReference>
<dbReference type="InterPro" id="IPR000182">
    <property type="entry name" value="GNAT_dom"/>
</dbReference>
<name>A0ABS4RMU6_PAEXY</name>
<evidence type="ECO:0000313" key="3">
    <source>
        <dbReference type="Proteomes" id="UP000810207"/>
    </source>
</evidence>
<feature type="domain" description="N-acetyltransferase" evidence="1">
    <location>
        <begin position="19"/>
        <end position="177"/>
    </location>
</feature>
<dbReference type="Pfam" id="PF13302">
    <property type="entry name" value="Acetyltransf_3"/>
    <property type="match status" value="1"/>
</dbReference>
<dbReference type="SUPFAM" id="SSF55729">
    <property type="entry name" value="Acyl-CoA N-acyltransferases (Nat)"/>
    <property type="match status" value="1"/>
</dbReference>
<accession>A0ABS4RMU6</accession>
<dbReference type="PROSITE" id="PS51186">
    <property type="entry name" value="GNAT"/>
    <property type="match status" value="1"/>
</dbReference>
<keyword evidence="2" id="KW-0012">Acyltransferase</keyword>
<dbReference type="GO" id="GO:0008999">
    <property type="term" value="F:protein-N-terminal-alanine acetyltransferase activity"/>
    <property type="evidence" value="ECO:0007669"/>
    <property type="project" value="UniProtKB-EC"/>
</dbReference>
<dbReference type="Gene3D" id="3.40.630.30">
    <property type="match status" value="1"/>
</dbReference>
<dbReference type="PANTHER" id="PTHR43792">
    <property type="entry name" value="GNAT FAMILY, PUTATIVE (AFU_ORTHOLOGUE AFUA_3G00765)-RELATED-RELATED"/>
    <property type="match status" value="1"/>
</dbReference>
<dbReference type="InterPro" id="IPR016181">
    <property type="entry name" value="Acyl_CoA_acyltransferase"/>
</dbReference>
<organism evidence="2 3">
    <name type="scientific">Paenibacillus xylanexedens</name>
    <dbReference type="NCBI Taxonomy" id="528191"/>
    <lineage>
        <taxon>Bacteria</taxon>
        <taxon>Bacillati</taxon>
        <taxon>Bacillota</taxon>
        <taxon>Bacilli</taxon>
        <taxon>Bacillales</taxon>
        <taxon>Paenibacillaceae</taxon>
        <taxon>Paenibacillus</taxon>
    </lineage>
</organism>
<proteinExistence type="predicted"/>
<dbReference type="PANTHER" id="PTHR43792:SF9">
    <property type="entry name" value="RIBOSOMAL-PROTEIN-ALANINE ACETYLTRANSFERASE"/>
    <property type="match status" value="1"/>
</dbReference>
<sequence length="224" mass="26332">MRTIESFFEPFPVLETERTLLRPLTYDDLDDMYSYCVVPAVSEFTTWDAHQSKEDTKAFLNFVMSRYETDLIGPWGIEDKHTKRLIGSCNYLGCDRDNRRVELGYVLSDQFWKQDYMTEVVKRIIQFGFDEVGLERIQARCLVKNTGSAKVMEKAGMQFEGVLRKYMKAKNELQDLKMYAIVKEDFLLVLSKEHIFDQKGRVSFIMLASHEFAYNPEFNMDDIQ</sequence>
<keyword evidence="3" id="KW-1185">Reference proteome</keyword>
<dbReference type="InterPro" id="IPR051531">
    <property type="entry name" value="N-acetyltransferase"/>
</dbReference>
<gene>
    <name evidence="2" type="ORF">J2Z28_000830</name>
</gene>
<evidence type="ECO:0000313" key="2">
    <source>
        <dbReference type="EMBL" id="MBP2244220.1"/>
    </source>
</evidence>
<dbReference type="RefSeq" id="WP_244988084.1">
    <property type="nucleotide sequence ID" value="NZ_CBCSLC010000001.1"/>
</dbReference>
<comment type="caution">
    <text evidence="2">The sequence shown here is derived from an EMBL/GenBank/DDBJ whole genome shotgun (WGS) entry which is preliminary data.</text>
</comment>
<dbReference type="EMBL" id="JAGIKV010000002">
    <property type="protein sequence ID" value="MBP2244220.1"/>
    <property type="molecule type" value="Genomic_DNA"/>
</dbReference>
<dbReference type="EC" id="2.3.1.267" evidence="2"/>